<organism evidence="2 3">
    <name type="scientific">Haemonchus contortus</name>
    <name type="common">Barber pole worm</name>
    <dbReference type="NCBI Taxonomy" id="6289"/>
    <lineage>
        <taxon>Eukaryota</taxon>
        <taxon>Metazoa</taxon>
        <taxon>Ecdysozoa</taxon>
        <taxon>Nematoda</taxon>
        <taxon>Chromadorea</taxon>
        <taxon>Rhabditida</taxon>
        <taxon>Rhabditina</taxon>
        <taxon>Rhabditomorpha</taxon>
        <taxon>Strongyloidea</taxon>
        <taxon>Trichostrongylidae</taxon>
        <taxon>Haemonchus</taxon>
    </lineage>
</organism>
<dbReference type="OrthoDB" id="5839690at2759"/>
<dbReference type="WBParaSite" id="HCON_00007270-00001">
    <property type="protein sequence ID" value="HCON_00007270-00001"/>
    <property type="gene ID" value="HCON_00007270"/>
</dbReference>
<feature type="compositionally biased region" description="Polar residues" evidence="1">
    <location>
        <begin position="419"/>
        <end position="429"/>
    </location>
</feature>
<feature type="region of interest" description="Disordered" evidence="1">
    <location>
        <begin position="414"/>
        <end position="523"/>
    </location>
</feature>
<dbReference type="OMA" id="IEQKYHY"/>
<protein>
    <submittedName>
        <fullName evidence="3">SET domain-containing protein</fullName>
    </submittedName>
</protein>
<sequence>MVKLEAGVLQDTLKSANVSAVTSRRRGRPRKRNVDGDFIVNVKQEVLEDSLNTTSSPRPRGRPRRSSRKSGLSYSLNGTGNLSCFADTSECSSSIATSANASLLNFDIKPIKELSSRELVDVKELWDHYIARAEYHSILSTSVNRSSKSRSARIQDRKALIEKITQLKRIEDSISQGIRQITTFEFFNYVNPLCPGLNDVTTEIFMVSCNHDKVIQKDVLTSVVVPCRSTHHHEPPVVYYAVPPNVEENAKTIFLVVKVHIEQKYHYIGSARRLGRSRGEQDHEETDSPVVKRILYGVRKVACGLNGSINPTFGNHTVVLINSDTDHVDGISFNFTEEKWMSNFANLEQFARIGNKLCSSGPIGLINFGISDEHVEYDWNVVESVMDTRTKRKTEQLKNSDVVVWYHYKDPEVPEDTTDVATTTRGSPSSDKENSNVRSSPRKGLRSSPKPPVKLLGPRKAIGLSKSPVKSLIPRLDCDSPKPPAKTLSPRKCNALPKSPEKTLSPRKANGTPKSPVKSLTPRGIDHELVQLDPSLPRGVFDRIPGIACPFTNKTFGTIEELEEHLQSSYPVFKFEIIKSTPFAIHFLVSSAISRADWEKPPADPEVTKKLSISASSPKKKILYAPPVVIPVKRKNELPKAQLIPYGEMSFVPPTYSRVPGPSSSKVYHSVIEDTCDWKGHLMERNIRDYIDDTPQEKEFMLLHNRFRAKYRHLIVGEKLTLDFYTKFVETCGMEMKKKRIRAHCVARLTRLVQKNKMTPTNMAKLTQMLYELGPNEAD</sequence>
<evidence type="ECO:0000256" key="1">
    <source>
        <dbReference type="SAM" id="MobiDB-lite"/>
    </source>
</evidence>
<dbReference type="AlphaFoldDB" id="A0A7I4XSZ8"/>
<accession>A0A7I4XSZ8</accession>
<proteinExistence type="predicted"/>
<dbReference type="Proteomes" id="UP000025227">
    <property type="component" value="Unplaced"/>
</dbReference>
<reference evidence="3" key="1">
    <citation type="submission" date="2020-12" db="UniProtKB">
        <authorList>
            <consortium name="WormBaseParasite"/>
        </authorList>
    </citation>
    <scope>IDENTIFICATION</scope>
    <source>
        <strain evidence="3">MHco3</strain>
    </source>
</reference>
<evidence type="ECO:0000313" key="2">
    <source>
        <dbReference type="Proteomes" id="UP000025227"/>
    </source>
</evidence>
<keyword evidence="2" id="KW-1185">Reference proteome</keyword>
<feature type="compositionally biased region" description="Basic residues" evidence="1">
    <location>
        <begin position="59"/>
        <end position="68"/>
    </location>
</feature>
<feature type="region of interest" description="Disordered" evidence="1">
    <location>
        <begin position="49"/>
        <end position="74"/>
    </location>
</feature>
<name>A0A7I4XSZ8_HAECO</name>
<evidence type="ECO:0000313" key="3">
    <source>
        <dbReference type="WBParaSite" id="HCON_00007270-00001"/>
    </source>
</evidence>